<dbReference type="Gene3D" id="2.40.50.140">
    <property type="entry name" value="Nucleic acid-binding proteins"/>
    <property type="match status" value="1"/>
</dbReference>
<gene>
    <name evidence="4" type="ORF">SAMN04489751_1912</name>
</gene>
<reference evidence="4" key="1">
    <citation type="submission" date="2016-10" db="EMBL/GenBank/DDBJ databases">
        <authorList>
            <person name="Varghese N."/>
            <person name="Submissions S."/>
        </authorList>
    </citation>
    <scope>NUCLEOTIDE SEQUENCE [LARGE SCALE GENOMIC DNA]</scope>
    <source>
        <strain evidence="4">DSM 22082</strain>
    </source>
</reference>
<evidence type="ECO:0000256" key="1">
    <source>
        <dbReference type="ARBA" id="ARBA00023125"/>
    </source>
</evidence>
<dbReference type="CDD" id="cd04496">
    <property type="entry name" value="SSB_OBF"/>
    <property type="match status" value="1"/>
</dbReference>
<dbReference type="Proteomes" id="UP000199700">
    <property type="component" value="Chromosome"/>
</dbReference>
<evidence type="ECO:0000313" key="5">
    <source>
        <dbReference type="Proteomes" id="UP000199700"/>
    </source>
</evidence>
<accession>A0A1H1RWK1</accession>
<dbReference type="Pfam" id="PF00436">
    <property type="entry name" value="SSB"/>
    <property type="match status" value="1"/>
</dbReference>
<dbReference type="InterPro" id="IPR000424">
    <property type="entry name" value="Primosome_PriB/ssb"/>
</dbReference>
<dbReference type="InterPro" id="IPR012340">
    <property type="entry name" value="NA-bd_OB-fold"/>
</dbReference>
<sequence length="148" mass="16673">MAIRTQESFSGFVASDPQLTRTENGDARLFMKVGKEHYRQEEDGSFTQLETTFHNLVAFKAAAEQGHERLAKGDKFVAEGYVREYSYQRDGQAVEGEEFVARRLGHDMARTRYDVDRTPRRAAAERDAAAFTAPEHRPVSQSPAAVSM</sequence>
<feature type="compositionally biased region" description="Polar residues" evidence="3">
    <location>
        <begin position="139"/>
        <end position="148"/>
    </location>
</feature>
<evidence type="ECO:0000256" key="3">
    <source>
        <dbReference type="SAM" id="MobiDB-lite"/>
    </source>
</evidence>
<dbReference type="RefSeq" id="WP_092105125.1">
    <property type="nucleotide sequence ID" value="NZ_LT629739.1"/>
</dbReference>
<evidence type="ECO:0000313" key="4">
    <source>
        <dbReference type="EMBL" id="SDS39369.1"/>
    </source>
</evidence>
<dbReference type="GO" id="GO:0003697">
    <property type="term" value="F:single-stranded DNA binding"/>
    <property type="evidence" value="ECO:0007669"/>
    <property type="project" value="InterPro"/>
</dbReference>
<dbReference type="AlphaFoldDB" id="A0A1H1RWK1"/>
<protein>
    <submittedName>
        <fullName evidence="4">Single-stranded DNA-binding protein</fullName>
    </submittedName>
</protein>
<dbReference type="PROSITE" id="PS50935">
    <property type="entry name" value="SSB"/>
    <property type="match status" value="1"/>
</dbReference>
<name>A0A1H1RWK1_BRESA</name>
<feature type="region of interest" description="Disordered" evidence="3">
    <location>
        <begin position="124"/>
        <end position="148"/>
    </location>
</feature>
<feature type="compositionally biased region" description="Basic and acidic residues" evidence="3">
    <location>
        <begin position="124"/>
        <end position="138"/>
    </location>
</feature>
<dbReference type="SUPFAM" id="SSF50249">
    <property type="entry name" value="Nucleic acid-binding proteins"/>
    <property type="match status" value="1"/>
</dbReference>
<keyword evidence="1 2" id="KW-0238">DNA-binding</keyword>
<proteinExistence type="predicted"/>
<evidence type="ECO:0000256" key="2">
    <source>
        <dbReference type="PROSITE-ProRule" id="PRU00252"/>
    </source>
</evidence>
<dbReference type="OrthoDB" id="4773434at2"/>
<dbReference type="STRING" id="629680.SAMN04489751_1912"/>
<keyword evidence="5" id="KW-1185">Reference proteome</keyword>
<organism evidence="4 5">
    <name type="scientific">Brevibacterium sandarakinum</name>
    <dbReference type="NCBI Taxonomy" id="629680"/>
    <lineage>
        <taxon>Bacteria</taxon>
        <taxon>Bacillati</taxon>
        <taxon>Actinomycetota</taxon>
        <taxon>Actinomycetes</taxon>
        <taxon>Micrococcales</taxon>
        <taxon>Brevibacteriaceae</taxon>
        <taxon>Brevibacterium</taxon>
    </lineage>
</organism>
<dbReference type="EMBL" id="LT629739">
    <property type="protein sequence ID" value="SDS39369.1"/>
    <property type="molecule type" value="Genomic_DNA"/>
</dbReference>